<sequence>MSAHELLQLCPTQKEGIMWYMNCTARYSNNSIFGVMESTPIRSLTSGLVSNLTEFNEVLSSLFYDLRVKAAAGGIFHKVANQNAKFQNYTIYGLMQCCQCNPDLSEMDCSNCLVDAQNYICNNPRRALVTSALIPQKD</sequence>
<evidence type="ECO:0000259" key="3">
    <source>
        <dbReference type="PROSITE" id="PS51473"/>
    </source>
</evidence>
<dbReference type="InterPro" id="IPR038408">
    <property type="entry name" value="GNK2_sf"/>
</dbReference>
<dbReference type="InterPro" id="IPR002902">
    <property type="entry name" value="GNK2"/>
</dbReference>
<dbReference type="EMBL" id="OIVN01006139">
    <property type="protein sequence ID" value="SPD26005.1"/>
    <property type="molecule type" value="Genomic_DNA"/>
</dbReference>
<keyword evidence="2" id="KW-0677">Repeat</keyword>
<feature type="domain" description="Gnk2-homologous" evidence="3">
    <location>
        <begin position="37"/>
        <end position="138"/>
    </location>
</feature>
<gene>
    <name evidence="4" type="ORF">FSB_LOCUS53887</name>
</gene>
<dbReference type="AlphaFoldDB" id="A0A2N9INR8"/>
<evidence type="ECO:0000313" key="4">
    <source>
        <dbReference type="EMBL" id="SPD26005.1"/>
    </source>
</evidence>
<dbReference type="PANTHER" id="PTHR32099:SF51">
    <property type="entry name" value="CYSTEINE-RICH RECEPTOR-LIKE PROTEIN KINASE 25 ISOFORM X1"/>
    <property type="match status" value="1"/>
</dbReference>
<accession>A0A2N9INR8</accession>
<dbReference type="CDD" id="cd23509">
    <property type="entry name" value="Gnk2-like"/>
    <property type="match status" value="1"/>
</dbReference>
<proteinExistence type="predicted"/>
<keyword evidence="1" id="KW-0732">Signal</keyword>
<dbReference type="PROSITE" id="PS51473">
    <property type="entry name" value="GNK2"/>
    <property type="match status" value="1"/>
</dbReference>
<organism evidence="4">
    <name type="scientific">Fagus sylvatica</name>
    <name type="common">Beechnut</name>
    <dbReference type="NCBI Taxonomy" id="28930"/>
    <lineage>
        <taxon>Eukaryota</taxon>
        <taxon>Viridiplantae</taxon>
        <taxon>Streptophyta</taxon>
        <taxon>Embryophyta</taxon>
        <taxon>Tracheophyta</taxon>
        <taxon>Spermatophyta</taxon>
        <taxon>Magnoliopsida</taxon>
        <taxon>eudicotyledons</taxon>
        <taxon>Gunneridae</taxon>
        <taxon>Pentapetalae</taxon>
        <taxon>rosids</taxon>
        <taxon>fabids</taxon>
        <taxon>Fagales</taxon>
        <taxon>Fagaceae</taxon>
        <taxon>Fagus</taxon>
    </lineage>
</organism>
<reference evidence="4" key="1">
    <citation type="submission" date="2018-02" db="EMBL/GenBank/DDBJ databases">
        <authorList>
            <person name="Cohen D.B."/>
            <person name="Kent A.D."/>
        </authorList>
    </citation>
    <scope>NUCLEOTIDE SEQUENCE</scope>
</reference>
<evidence type="ECO:0000256" key="1">
    <source>
        <dbReference type="ARBA" id="ARBA00022729"/>
    </source>
</evidence>
<protein>
    <recommendedName>
        <fullName evidence="3">Gnk2-homologous domain-containing protein</fullName>
    </recommendedName>
</protein>
<evidence type="ECO:0000256" key="2">
    <source>
        <dbReference type="ARBA" id="ARBA00022737"/>
    </source>
</evidence>
<dbReference type="Gene3D" id="3.30.430.20">
    <property type="entry name" value="Gnk2 domain, C-X8-C-X2-C motif"/>
    <property type="match status" value="1"/>
</dbReference>
<name>A0A2N9INR8_FAGSY</name>
<dbReference type="PANTHER" id="PTHR32099">
    <property type="entry name" value="CYSTEINE-RICH REPEAT SECRETORY PROTEIN"/>
    <property type="match status" value="1"/>
</dbReference>
<dbReference type="Pfam" id="PF01657">
    <property type="entry name" value="Stress-antifung"/>
    <property type="match status" value="1"/>
</dbReference>